<dbReference type="InterPro" id="IPR001107">
    <property type="entry name" value="Band_7"/>
</dbReference>
<dbReference type="STRING" id="568860.SAMN05421811_12825"/>
<keyword evidence="3" id="KW-1185">Reference proteome</keyword>
<evidence type="ECO:0000313" key="3">
    <source>
        <dbReference type="Proteomes" id="UP000199361"/>
    </source>
</evidence>
<evidence type="ECO:0000259" key="1">
    <source>
        <dbReference type="Pfam" id="PF01145"/>
    </source>
</evidence>
<protein>
    <submittedName>
        <fullName evidence="2">SPFH domain / Band 7 family protein</fullName>
    </submittedName>
</protein>
<dbReference type="AlphaFoldDB" id="A0A1I0LU97"/>
<accession>A0A1I0LU97</accession>
<feature type="domain" description="Band 7" evidence="1">
    <location>
        <begin position="89"/>
        <end position="243"/>
    </location>
</feature>
<proteinExistence type="predicted"/>
<dbReference type="EMBL" id="FOHX01000028">
    <property type="protein sequence ID" value="SEU47106.1"/>
    <property type="molecule type" value="Genomic_DNA"/>
</dbReference>
<dbReference type="Proteomes" id="UP000199361">
    <property type="component" value="Unassembled WGS sequence"/>
</dbReference>
<sequence length="331" mass="35362">MRAESSFGRRLLAALARLDDAGAPPAQARPAAEGSFGRRLLGALARRDPEPPDVTVPIGMTGVVVASDGVLPDALPGGSTYPLDPAEVVLIPARDLSLRWADDHGPGDYDAALEPLVVVVQGFRLRIELAVVLRIPEETAPTLVGDFGDDTPVQRFVERVLDPVVRARFVENGTLEEFLIGYERLRADLTATLTEALAARGVRLQAVVMGAADPGDPAVVNALRQIAAAEIEGRALAIVADEEIRLMDTTAGPDDGLRLEYLVLQNKIDLLEAAAARKLLEGLGALHVPEYVSGADVRSLLETIPLGAARELLERVLRETAAERAQPEDDH</sequence>
<evidence type="ECO:0000313" key="2">
    <source>
        <dbReference type="EMBL" id="SEU47106.1"/>
    </source>
</evidence>
<dbReference type="Pfam" id="PF01145">
    <property type="entry name" value="Band_7"/>
    <property type="match status" value="1"/>
</dbReference>
<gene>
    <name evidence="2" type="ORF">SAMN05421811_12825</name>
</gene>
<dbReference type="OrthoDB" id="501008at2"/>
<organism evidence="2 3">
    <name type="scientific">Nonomuraea wenchangensis</name>
    <dbReference type="NCBI Taxonomy" id="568860"/>
    <lineage>
        <taxon>Bacteria</taxon>
        <taxon>Bacillati</taxon>
        <taxon>Actinomycetota</taxon>
        <taxon>Actinomycetes</taxon>
        <taxon>Streptosporangiales</taxon>
        <taxon>Streptosporangiaceae</taxon>
        <taxon>Nonomuraea</taxon>
    </lineage>
</organism>
<reference evidence="2 3" key="1">
    <citation type="submission" date="2016-10" db="EMBL/GenBank/DDBJ databases">
        <authorList>
            <person name="de Groot N.N."/>
        </authorList>
    </citation>
    <scope>NUCLEOTIDE SEQUENCE [LARGE SCALE GENOMIC DNA]</scope>
    <source>
        <strain evidence="2 3">CGMCC 4.5598</strain>
    </source>
</reference>
<dbReference type="RefSeq" id="WP_091094157.1">
    <property type="nucleotide sequence ID" value="NZ_FOHX01000028.1"/>
</dbReference>
<name>A0A1I0LU97_9ACTN</name>